<proteinExistence type="predicted"/>
<dbReference type="SUPFAM" id="SSF52540">
    <property type="entry name" value="P-loop containing nucleoside triphosphate hydrolases"/>
    <property type="match status" value="1"/>
</dbReference>
<evidence type="ECO:0000313" key="3">
    <source>
        <dbReference type="EMBL" id="KAK8843103.1"/>
    </source>
</evidence>
<dbReference type="EMBL" id="JAPFFF010000036">
    <property type="protein sequence ID" value="KAK8843103.1"/>
    <property type="molecule type" value="Genomic_DNA"/>
</dbReference>
<feature type="domain" description="G" evidence="2">
    <location>
        <begin position="34"/>
        <end position="137"/>
    </location>
</feature>
<dbReference type="InterPro" id="IPR027417">
    <property type="entry name" value="P-loop_NTPase"/>
</dbReference>
<dbReference type="Proteomes" id="UP001470230">
    <property type="component" value="Unassembled WGS sequence"/>
</dbReference>
<organism evidence="3 4">
    <name type="scientific">Tritrichomonas musculus</name>
    <dbReference type="NCBI Taxonomy" id="1915356"/>
    <lineage>
        <taxon>Eukaryota</taxon>
        <taxon>Metamonada</taxon>
        <taxon>Parabasalia</taxon>
        <taxon>Tritrichomonadida</taxon>
        <taxon>Tritrichomonadidae</taxon>
        <taxon>Tritrichomonas</taxon>
    </lineage>
</organism>
<evidence type="ECO:0000259" key="2">
    <source>
        <dbReference type="Pfam" id="PF01926"/>
    </source>
</evidence>
<dbReference type="InterPro" id="IPR006073">
    <property type="entry name" value="GTP-bd"/>
</dbReference>
<gene>
    <name evidence="3" type="ORF">M9Y10_025294</name>
</gene>
<name>A0ABR2HA43_9EUKA</name>
<keyword evidence="4" id="KW-1185">Reference proteome</keyword>
<dbReference type="Pfam" id="PF01926">
    <property type="entry name" value="MMR_HSR1"/>
    <property type="match status" value="1"/>
</dbReference>
<dbReference type="Gene3D" id="3.40.50.300">
    <property type="entry name" value="P-loop containing nucleotide triphosphate hydrolases"/>
    <property type="match status" value="1"/>
</dbReference>
<comment type="caution">
    <text evidence="3">The sequence shown here is derived from an EMBL/GenBank/DDBJ whole genome shotgun (WGS) entry which is preliminary data.</text>
</comment>
<protein>
    <recommendedName>
        <fullName evidence="2">G domain-containing protein</fullName>
    </recommendedName>
</protein>
<accession>A0ABR2HA43</accession>
<evidence type="ECO:0000313" key="4">
    <source>
        <dbReference type="Proteomes" id="UP001470230"/>
    </source>
</evidence>
<sequence length="649" mass="76119">MSDLLSKEEVEKINKLIKDVVQKTESITKNDKIRVILMGTTGAGKSSLTNALSSNGKLTIISGKGGKPILDGKGVVSGNISGTRDPGIDSSDECMVFCDCPGFEDTEGFLQEIVNAFAIDCLFSDNNKFKILLVATNGETENRAKSICNSIKRLEKIFINKNQLKNGIGLVITQGDNETTGENYAEIINDNPSEELKDMAMFFSNNKDRIFVFPRPPRSDVGKEYNFQDHDRLISFLKKDPIVNPEHQIALSETAELTIKNLKKIYDKKASDEIKNVTDKINMQFRKEEKLEEIKKWIERMEKIKNSQVKKANEFPKIIKINIPDYDKYNDDMKSLTEFEVFDRFIDKVLKSDSEESSIVKQIQDWAQQSIRELKEKRIKNQVKSITEKISSHFIDLKKQEEFDKLIKDMNTIKSKIIKNQNDFASNIIEFFSKFKSDVDNMDKYDKEIDISSQFNDWVTQSIKDLEKMKENAKEQERKQREAEEKHRKEMAQLREKEKREQRRREQEAEERHKKELKEQERKQREAEERLRKEIEKSQKPKVEMEYRRKVTKERIWTTHYRKWFMWAKWTSGTDYYIETKTECEKRKRIIQNNEISYSKWTDDSEHSGSTKSGNCYSDDELWNCTLSTLYYKGLDSTNAISKEEYYNL</sequence>
<feature type="region of interest" description="Disordered" evidence="1">
    <location>
        <begin position="469"/>
        <end position="533"/>
    </location>
</feature>
<reference evidence="3 4" key="1">
    <citation type="submission" date="2024-04" db="EMBL/GenBank/DDBJ databases">
        <title>Tritrichomonas musculus Genome.</title>
        <authorList>
            <person name="Alves-Ferreira E."/>
            <person name="Grigg M."/>
            <person name="Lorenzi H."/>
            <person name="Galac M."/>
        </authorList>
    </citation>
    <scope>NUCLEOTIDE SEQUENCE [LARGE SCALE GENOMIC DNA]</scope>
    <source>
        <strain evidence="3 4">EAF2021</strain>
    </source>
</reference>
<evidence type="ECO:0000256" key="1">
    <source>
        <dbReference type="SAM" id="MobiDB-lite"/>
    </source>
</evidence>
<dbReference type="CDD" id="cd00882">
    <property type="entry name" value="Ras_like_GTPase"/>
    <property type="match status" value="1"/>
</dbReference>